<keyword evidence="2" id="KW-0238">DNA-binding</keyword>
<dbReference type="SMART" id="SM00342">
    <property type="entry name" value="HTH_ARAC"/>
    <property type="match status" value="1"/>
</dbReference>
<evidence type="ECO:0000256" key="1">
    <source>
        <dbReference type="ARBA" id="ARBA00023015"/>
    </source>
</evidence>
<keyword evidence="6" id="KW-1185">Reference proteome</keyword>
<evidence type="ECO:0000313" key="5">
    <source>
        <dbReference type="EMBL" id="MBB2148479.1"/>
    </source>
</evidence>
<dbReference type="EMBL" id="WNXC01000001">
    <property type="protein sequence ID" value="MBB2148479.1"/>
    <property type="molecule type" value="Genomic_DNA"/>
</dbReference>
<protein>
    <submittedName>
        <fullName evidence="5">Helix-turn-helix domain-containing protein</fullName>
    </submittedName>
</protein>
<dbReference type="RefSeq" id="WP_182954474.1">
    <property type="nucleotide sequence ID" value="NZ_WNXC01000001.1"/>
</dbReference>
<dbReference type="InterPro" id="IPR009057">
    <property type="entry name" value="Homeodomain-like_sf"/>
</dbReference>
<keyword evidence="3" id="KW-0804">Transcription</keyword>
<dbReference type="PRINTS" id="PR00032">
    <property type="entry name" value="HTHARAC"/>
</dbReference>
<dbReference type="Gene3D" id="1.10.10.60">
    <property type="entry name" value="Homeodomain-like"/>
    <property type="match status" value="1"/>
</dbReference>
<reference evidence="5 6" key="1">
    <citation type="submission" date="2019-11" db="EMBL/GenBank/DDBJ databases">
        <title>Description of Pedobacter sp. LMG 31462T.</title>
        <authorList>
            <person name="Carlier A."/>
            <person name="Qi S."/>
            <person name="Vandamme P."/>
        </authorList>
    </citation>
    <scope>NUCLEOTIDE SEQUENCE [LARGE SCALE GENOMIC DNA]</scope>
    <source>
        <strain evidence="5 6">LMG 31462</strain>
    </source>
</reference>
<dbReference type="SUPFAM" id="SSF46689">
    <property type="entry name" value="Homeodomain-like"/>
    <property type="match status" value="1"/>
</dbReference>
<dbReference type="Pfam" id="PF12833">
    <property type="entry name" value="HTH_18"/>
    <property type="match status" value="1"/>
</dbReference>
<dbReference type="InterPro" id="IPR020449">
    <property type="entry name" value="Tscrpt_reg_AraC-type_HTH"/>
</dbReference>
<comment type="caution">
    <text evidence="5">The sequence shown here is derived from an EMBL/GenBank/DDBJ whole genome shotgun (WGS) entry which is preliminary data.</text>
</comment>
<gene>
    <name evidence="5" type="ORF">GM920_06095</name>
</gene>
<dbReference type="InterPro" id="IPR018060">
    <property type="entry name" value="HTH_AraC"/>
</dbReference>
<dbReference type="PANTHER" id="PTHR43280:SF2">
    <property type="entry name" value="HTH-TYPE TRANSCRIPTIONAL REGULATOR EXSA"/>
    <property type="match status" value="1"/>
</dbReference>
<evidence type="ECO:0000259" key="4">
    <source>
        <dbReference type="PROSITE" id="PS01124"/>
    </source>
</evidence>
<organism evidence="5 6">
    <name type="scientific">Pedobacter gandavensis</name>
    <dbReference type="NCBI Taxonomy" id="2679963"/>
    <lineage>
        <taxon>Bacteria</taxon>
        <taxon>Pseudomonadati</taxon>
        <taxon>Bacteroidota</taxon>
        <taxon>Sphingobacteriia</taxon>
        <taxon>Sphingobacteriales</taxon>
        <taxon>Sphingobacteriaceae</taxon>
        <taxon>Pedobacter</taxon>
    </lineage>
</organism>
<name>A0ABR6ET83_9SPHI</name>
<accession>A0ABR6ET83</accession>
<evidence type="ECO:0000256" key="2">
    <source>
        <dbReference type="ARBA" id="ARBA00023125"/>
    </source>
</evidence>
<proteinExistence type="predicted"/>
<dbReference type="PROSITE" id="PS01124">
    <property type="entry name" value="HTH_ARAC_FAMILY_2"/>
    <property type="match status" value="1"/>
</dbReference>
<keyword evidence="1" id="KW-0805">Transcription regulation</keyword>
<evidence type="ECO:0000256" key="3">
    <source>
        <dbReference type="ARBA" id="ARBA00023163"/>
    </source>
</evidence>
<sequence>MHANVKLIYKPLSVINSPFHQRLEFSSVPLKLAEATYASLEETNILVQSIDHHLVHIHLYDYKVKSFFIIDFEVTENSFFMIVLQDDNSILYNEQGEVLSEIFGNSCRLAYLKAGKYKRSLMGGSYQILLLTISPEWLISKYGKLDQFQELIDSFNKGTASFFSLPSANITKQIFNNLLKLNILSKRRDVEIDLLIFLNNCINKYLHKLGQGQSTVKSHVQKAGEIAEFVKTYYASKIVGDEVALADHFMISTTMLIRLAKLAFDKPLHKQVIELRMHHGLKMLLSTESTIQEISVSVGYDDPKYFSRAFKKTFGMPPNDVRTYVV</sequence>
<dbReference type="Proteomes" id="UP000636110">
    <property type="component" value="Unassembled WGS sequence"/>
</dbReference>
<evidence type="ECO:0000313" key="6">
    <source>
        <dbReference type="Proteomes" id="UP000636110"/>
    </source>
</evidence>
<dbReference type="PANTHER" id="PTHR43280">
    <property type="entry name" value="ARAC-FAMILY TRANSCRIPTIONAL REGULATOR"/>
    <property type="match status" value="1"/>
</dbReference>
<dbReference type="InterPro" id="IPR018062">
    <property type="entry name" value="HTH_AraC-typ_CS"/>
</dbReference>
<feature type="domain" description="HTH araC/xylS-type" evidence="4">
    <location>
        <begin position="224"/>
        <end position="324"/>
    </location>
</feature>
<dbReference type="PROSITE" id="PS00041">
    <property type="entry name" value="HTH_ARAC_FAMILY_1"/>
    <property type="match status" value="1"/>
</dbReference>